<proteinExistence type="predicted"/>
<evidence type="ECO:0000313" key="1">
    <source>
        <dbReference type="EMBL" id="RHW25451.1"/>
    </source>
</evidence>
<comment type="caution">
    <text evidence="1">The sequence shown here is derived from an EMBL/GenBank/DDBJ whole genome shotgun (WGS) entry which is preliminary data.</text>
</comment>
<dbReference type="AlphaFoldDB" id="A0A417XYK7"/>
<gene>
    <name evidence="1" type="ORF">D0Z08_19690</name>
</gene>
<dbReference type="OrthoDB" id="9973552at2"/>
<organism evidence="1 2">
    <name type="scientific">Nocardioides immobilis</name>
    <dbReference type="NCBI Taxonomy" id="2049295"/>
    <lineage>
        <taxon>Bacteria</taxon>
        <taxon>Bacillati</taxon>
        <taxon>Actinomycetota</taxon>
        <taxon>Actinomycetes</taxon>
        <taxon>Propionibacteriales</taxon>
        <taxon>Nocardioidaceae</taxon>
        <taxon>Nocardioides</taxon>
    </lineage>
</organism>
<dbReference type="EMBL" id="QXGH01000024">
    <property type="protein sequence ID" value="RHW25451.1"/>
    <property type="molecule type" value="Genomic_DNA"/>
</dbReference>
<evidence type="ECO:0000313" key="2">
    <source>
        <dbReference type="Proteomes" id="UP000283644"/>
    </source>
</evidence>
<dbReference type="RefSeq" id="WP_118926966.1">
    <property type="nucleotide sequence ID" value="NZ_QXGH01000024.1"/>
</dbReference>
<accession>A0A417XYK7</accession>
<dbReference type="Proteomes" id="UP000283644">
    <property type="component" value="Unassembled WGS sequence"/>
</dbReference>
<sequence length="81" mass="8635">MIAPVIDLTARIAEAKAPCPCPADRLSRLSVQIRAHLAVTRGELLVPAADTEQTLSDVLAVVLEILDNYPPHQRPGEGVNG</sequence>
<name>A0A417XYK7_9ACTN</name>
<reference evidence="1 2" key="1">
    <citation type="submission" date="2018-09" db="EMBL/GenBank/DDBJ databases">
        <title>Genome sequencing of Nocardioides immobilis CCTCC AB 2017083 for comparison to Nocardioides silvaticus.</title>
        <authorList>
            <person name="Li C."/>
            <person name="Wang G."/>
        </authorList>
    </citation>
    <scope>NUCLEOTIDE SEQUENCE [LARGE SCALE GENOMIC DNA]</scope>
    <source>
        <strain evidence="1 2">CCTCC AB 2017083</strain>
    </source>
</reference>
<keyword evidence="2" id="KW-1185">Reference proteome</keyword>
<protein>
    <submittedName>
        <fullName evidence="1">Uncharacterized protein</fullName>
    </submittedName>
</protein>